<dbReference type="Proteomes" id="UP001464555">
    <property type="component" value="Unassembled WGS sequence"/>
</dbReference>
<organism evidence="2 3">
    <name type="scientific">Flavobacterium arundinis</name>
    <dbReference type="NCBI Taxonomy" id="3139143"/>
    <lineage>
        <taxon>Bacteria</taxon>
        <taxon>Pseudomonadati</taxon>
        <taxon>Bacteroidota</taxon>
        <taxon>Flavobacteriia</taxon>
        <taxon>Flavobacteriales</taxon>
        <taxon>Flavobacteriaceae</taxon>
        <taxon>Flavobacterium</taxon>
    </lineage>
</organism>
<gene>
    <name evidence="2" type="ORF">AAEO56_10540</name>
</gene>
<dbReference type="EMBL" id="JBBYHR010000005">
    <property type="protein sequence ID" value="MEL1244699.1"/>
    <property type="molecule type" value="Genomic_DNA"/>
</dbReference>
<keyword evidence="1" id="KW-0732">Signal</keyword>
<keyword evidence="3" id="KW-1185">Reference proteome</keyword>
<name>A0ABU9HWZ7_9FLAO</name>
<dbReference type="RefSeq" id="WP_341697015.1">
    <property type="nucleotide sequence ID" value="NZ_JBBYHR010000005.1"/>
</dbReference>
<evidence type="ECO:0000256" key="1">
    <source>
        <dbReference type="SAM" id="SignalP"/>
    </source>
</evidence>
<evidence type="ECO:0008006" key="4">
    <source>
        <dbReference type="Google" id="ProtNLM"/>
    </source>
</evidence>
<sequence length="231" mass="26291">MKKFFLTALMLIPILSFAQSRFIEVEVTDTIALKPLSFQVNVYLESYDYTMAVDTITTVYEDNYDPMAEQEKEKNKLQEIKRKLEVKKHKVGPLSDSKGSLFNKRLYWSDPKGWTVIVNGESEVQKIKDMFTSNNDIRTEVSVLKYADELKAEEQLIKKLMDKAKARAAVIGSYSGLKPGRILEVKEGKQGGGFDMESYMKEMLKMSRGTQDDGNYTGSLSKTFVVKFAAE</sequence>
<proteinExistence type="predicted"/>
<evidence type="ECO:0000313" key="2">
    <source>
        <dbReference type="EMBL" id="MEL1244699.1"/>
    </source>
</evidence>
<protein>
    <recommendedName>
        <fullName evidence="4">SIMPL domain-containing protein</fullName>
    </recommendedName>
</protein>
<accession>A0ABU9HWZ7</accession>
<feature type="signal peptide" evidence="1">
    <location>
        <begin position="1"/>
        <end position="18"/>
    </location>
</feature>
<evidence type="ECO:0000313" key="3">
    <source>
        <dbReference type="Proteomes" id="UP001464555"/>
    </source>
</evidence>
<comment type="caution">
    <text evidence="2">The sequence shown here is derived from an EMBL/GenBank/DDBJ whole genome shotgun (WGS) entry which is preliminary data.</text>
</comment>
<feature type="chain" id="PRO_5046434934" description="SIMPL domain-containing protein" evidence="1">
    <location>
        <begin position="19"/>
        <end position="231"/>
    </location>
</feature>
<reference evidence="2 3" key="1">
    <citation type="submission" date="2024-04" db="EMBL/GenBank/DDBJ databases">
        <title>Flavobacterium sp. DGU11 16S ribosomal RNA gene Genome sequencing and assembly.</title>
        <authorList>
            <person name="Park S."/>
        </authorList>
    </citation>
    <scope>NUCLEOTIDE SEQUENCE [LARGE SCALE GENOMIC DNA]</scope>
    <source>
        <strain evidence="2 3">DGU11</strain>
    </source>
</reference>